<dbReference type="Gene3D" id="1.20.1270.60">
    <property type="entry name" value="Arfaptin homology (AH) domain/BAR domain"/>
    <property type="match status" value="1"/>
</dbReference>
<evidence type="ECO:0000313" key="2">
    <source>
        <dbReference type="Proteomes" id="UP001352852"/>
    </source>
</evidence>
<keyword evidence="2" id="KW-1185">Reference proteome</keyword>
<dbReference type="EMBL" id="JAHUTJ010000929">
    <property type="protein sequence ID" value="MED6264278.1"/>
    <property type="molecule type" value="Genomic_DNA"/>
</dbReference>
<reference evidence="1 2" key="1">
    <citation type="submission" date="2021-06" db="EMBL/GenBank/DDBJ databases">
        <authorList>
            <person name="Palmer J.M."/>
        </authorList>
    </citation>
    <scope>NUCLEOTIDE SEQUENCE [LARGE SCALE GENOMIC DNA]</scope>
    <source>
        <strain evidence="1 2">CL_MEX2019</strain>
        <tissue evidence="1">Muscle</tissue>
    </source>
</reference>
<accession>A0ABU7CN62</accession>
<gene>
    <name evidence="1" type="ORF">CHARACLAT_013117</name>
</gene>
<dbReference type="SUPFAM" id="SSF103657">
    <property type="entry name" value="BAR/IMD domain-like"/>
    <property type="match status" value="1"/>
</dbReference>
<protein>
    <submittedName>
        <fullName evidence="1">Uncharacterized protein</fullName>
    </submittedName>
</protein>
<proteinExistence type="predicted"/>
<evidence type="ECO:0000313" key="1">
    <source>
        <dbReference type="EMBL" id="MED6264278.1"/>
    </source>
</evidence>
<organism evidence="1 2">
    <name type="scientific">Characodon lateralis</name>
    <dbReference type="NCBI Taxonomy" id="208331"/>
    <lineage>
        <taxon>Eukaryota</taxon>
        <taxon>Metazoa</taxon>
        <taxon>Chordata</taxon>
        <taxon>Craniata</taxon>
        <taxon>Vertebrata</taxon>
        <taxon>Euteleostomi</taxon>
        <taxon>Actinopterygii</taxon>
        <taxon>Neopterygii</taxon>
        <taxon>Teleostei</taxon>
        <taxon>Neoteleostei</taxon>
        <taxon>Acanthomorphata</taxon>
        <taxon>Ovalentaria</taxon>
        <taxon>Atherinomorphae</taxon>
        <taxon>Cyprinodontiformes</taxon>
        <taxon>Goodeidae</taxon>
        <taxon>Characodon</taxon>
    </lineage>
</organism>
<sequence>MQTKFILLNIKKSDFFVFCLFLAKTERKKYEKETEKYYSSLEKLLNMSAKKKEPQLQEVFILARALCEGAVLGKVAVLVNPLFAASWSFFLHITCVVNWHYMNKTELNYSSIF</sequence>
<dbReference type="InterPro" id="IPR027267">
    <property type="entry name" value="AH/BAR_dom_sf"/>
</dbReference>
<comment type="caution">
    <text evidence="1">The sequence shown here is derived from an EMBL/GenBank/DDBJ whole genome shotgun (WGS) entry which is preliminary data.</text>
</comment>
<dbReference type="Proteomes" id="UP001352852">
    <property type="component" value="Unassembled WGS sequence"/>
</dbReference>
<name>A0ABU7CN62_9TELE</name>